<keyword evidence="9" id="KW-0732">Signal</keyword>
<dbReference type="PANTHER" id="PTHR31698">
    <property type="entry name" value="LYSOZYME G FAMILY MEMBER"/>
    <property type="match status" value="1"/>
</dbReference>
<evidence type="ECO:0000256" key="5">
    <source>
        <dbReference type="ARBA" id="ARBA00022638"/>
    </source>
</evidence>
<dbReference type="GO" id="GO:0005576">
    <property type="term" value="C:extracellular region"/>
    <property type="evidence" value="ECO:0007669"/>
    <property type="project" value="TreeGrafter"/>
</dbReference>
<dbReference type="FunFam" id="1.10.530.10:FF:000026">
    <property type="entry name" value="Lysozyme g"/>
    <property type="match status" value="1"/>
</dbReference>
<evidence type="ECO:0000256" key="9">
    <source>
        <dbReference type="SAM" id="SignalP"/>
    </source>
</evidence>
<reference evidence="11" key="1">
    <citation type="submission" date="2025-08" db="UniProtKB">
        <authorList>
            <consortium name="RefSeq"/>
        </authorList>
    </citation>
    <scope>IDENTIFICATION</scope>
    <source>
        <tissue evidence="11">Sperm</tissue>
    </source>
</reference>
<evidence type="ECO:0000313" key="10">
    <source>
        <dbReference type="Proteomes" id="UP001318040"/>
    </source>
</evidence>
<dbReference type="GO" id="GO:0003796">
    <property type="term" value="F:lysozyme activity"/>
    <property type="evidence" value="ECO:0007669"/>
    <property type="project" value="UniProtKB-EC"/>
</dbReference>
<feature type="chain" id="PRO_5042518488" description="Lysozyme g" evidence="9">
    <location>
        <begin position="17"/>
        <end position="320"/>
    </location>
</feature>
<organism evidence="10 11">
    <name type="scientific">Petromyzon marinus</name>
    <name type="common">Sea lamprey</name>
    <dbReference type="NCBI Taxonomy" id="7757"/>
    <lineage>
        <taxon>Eukaryota</taxon>
        <taxon>Metazoa</taxon>
        <taxon>Chordata</taxon>
        <taxon>Craniata</taxon>
        <taxon>Vertebrata</taxon>
        <taxon>Cyclostomata</taxon>
        <taxon>Hyperoartia</taxon>
        <taxon>Petromyzontiformes</taxon>
        <taxon>Petromyzontidae</taxon>
        <taxon>Petromyzon</taxon>
    </lineage>
</organism>
<dbReference type="GO" id="GO:0050830">
    <property type="term" value="P:defense response to Gram-positive bacterium"/>
    <property type="evidence" value="ECO:0007669"/>
    <property type="project" value="TreeGrafter"/>
</dbReference>
<comment type="catalytic activity">
    <reaction evidence="1">
        <text>Hydrolysis of (1-&gt;4)-beta-linkages between N-acetylmuramic acid and N-acetyl-D-glucosamine residues in a peptidoglycan and between N-acetyl-D-glucosamine residues in chitodextrins.</text>
        <dbReference type="EC" id="3.2.1.17"/>
    </reaction>
</comment>
<dbReference type="AlphaFoldDB" id="A0AAJ7XIT3"/>
<dbReference type="PANTHER" id="PTHR31698:SF8">
    <property type="entry name" value="LYSOZYME G-RELATED"/>
    <property type="match status" value="1"/>
</dbReference>
<dbReference type="Proteomes" id="UP001318040">
    <property type="component" value="Chromosome 77"/>
</dbReference>
<keyword evidence="5" id="KW-0929">Antimicrobial</keyword>
<evidence type="ECO:0000256" key="8">
    <source>
        <dbReference type="ARBA" id="ARBA00031262"/>
    </source>
</evidence>
<dbReference type="GO" id="GO:0031640">
    <property type="term" value="P:killing of cells of another organism"/>
    <property type="evidence" value="ECO:0007669"/>
    <property type="project" value="UniProtKB-KW"/>
</dbReference>
<dbReference type="EC" id="3.2.1.17" evidence="3"/>
<comment type="similarity">
    <text evidence="2">Belongs to the glycosyl hydrolase 23 family.</text>
</comment>
<evidence type="ECO:0000256" key="1">
    <source>
        <dbReference type="ARBA" id="ARBA00000632"/>
    </source>
</evidence>
<dbReference type="GO" id="GO:0009253">
    <property type="term" value="P:peptidoglycan catabolic process"/>
    <property type="evidence" value="ECO:0007669"/>
    <property type="project" value="InterPro"/>
</dbReference>
<evidence type="ECO:0000313" key="11">
    <source>
        <dbReference type="RefSeq" id="XP_032835717.1"/>
    </source>
</evidence>
<proteinExistence type="inferred from homology"/>
<dbReference type="RefSeq" id="XP_032835717.1">
    <property type="nucleotide sequence ID" value="XM_032979826.1"/>
</dbReference>
<dbReference type="PRINTS" id="PR00749">
    <property type="entry name" value="LYSOZYMEG"/>
</dbReference>
<keyword evidence="10" id="KW-1185">Reference proteome</keyword>
<dbReference type="CDD" id="cd01021">
    <property type="entry name" value="GEWL"/>
    <property type="match status" value="1"/>
</dbReference>
<dbReference type="Gene3D" id="1.10.530.10">
    <property type="match status" value="1"/>
</dbReference>
<evidence type="ECO:0000256" key="4">
    <source>
        <dbReference type="ARBA" id="ARBA00016485"/>
    </source>
</evidence>
<dbReference type="InterPro" id="IPR002152">
    <property type="entry name" value="Glyco_hydro_23"/>
</dbReference>
<evidence type="ECO:0000256" key="3">
    <source>
        <dbReference type="ARBA" id="ARBA00012732"/>
    </source>
</evidence>
<evidence type="ECO:0000256" key="2">
    <source>
        <dbReference type="ARBA" id="ARBA00008902"/>
    </source>
</evidence>
<evidence type="ECO:0000256" key="7">
    <source>
        <dbReference type="ARBA" id="ARBA00023295"/>
    </source>
</evidence>
<dbReference type="SUPFAM" id="SSF53955">
    <property type="entry name" value="Lysozyme-like"/>
    <property type="match status" value="1"/>
</dbReference>
<gene>
    <name evidence="11" type="primary">LOC116957587</name>
</gene>
<keyword evidence="5" id="KW-0081">Bacteriolytic enzyme</keyword>
<dbReference type="InterPro" id="IPR023346">
    <property type="entry name" value="Lysozyme-like_dom_sf"/>
</dbReference>
<protein>
    <recommendedName>
        <fullName evidence="4">Lysozyme g</fullName>
        <ecNumber evidence="3">3.2.1.17</ecNumber>
    </recommendedName>
    <alternativeName>
        <fullName evidence="8">1,4-beta-N-acetylmuramidase</fullName>
    </alternativeName>
</protein>
<feature type="signal peptide" evidence="9">
    <location>
        <begin position="1"/>
        <end position="16"/>
    </location>
</feature>
<sequence length="320" mass="33959">MLGAFAILLFVSSAAAADTACTGQGGECLDWRYTVCLAGVATNLCSGDSNRRCCLQCNSACLSNEQSWSANDGQCTDMGGKCQVNSNYCGGSYSSGLCGGPSNRQCCIESQSGGSGTGCYGDLMNIDTTGASIKTAKQDKLSEREFDTREELLSLEAMHGTTRGVAASKKLVNADLMRLKNYKTIIVATANAKCMDPAVIAAIISRESRAGALLVKGFGDNGNGFGLMQVDKRFHNIVGTWDSEDHLKQGTGILIDMISAIKKKFPNWTQDQQMKGGISAYNAGTRNVGSYANMDIGTTGDDYANDVVARAQMLRDNGHF</sequence>
<keyword evidence="7" id="KW-0326">Glycosidase</keyword>
<dbReference type="GeneID" id="116957587"/>
<keyword evidence="6" id="KW-0378">Hydrolase</keyword>
<evidence type="ECO:0000256" key="6">
    <source>
        <dbReference type="ARBA" id="ARBA00022801"/>
    </source>
</evidence>
<dbReference type="KEGG" id="pmrn:116957587"/>
<name>A0AAJ7XIT3_PETMA</name>
<accession>A0AAJ7XIT3</accession>